<dbReference type="Gene3D" id="3.10.670.10">
    <property type="entry name" value="Secreted effector protein ssei"/>
    <property type="match status" value="1"/>
</dbReference>
<organism evidence="3 4">
    <name type="scientific">Iodobacter fluviatilis</name>
    <dbReference type="NCBI Taxonomy" id="537"/>
    <lineage>
        <taxon>Bacteria</taxon>
        <taxon>Pseudomonadati</taxon>
        <taxon>Pseudomonadota</taxon>
        <taxon>Betaproteobacteria</taxon>
        <taxon>Neisseriales</taxon>
        <taxon>Chitinibacteraceae</taxon>
        <taxon>Iodobacter</taxon>
    </lineage>
</organism>
<feature type="compositionally biased region" description="Acidic residues" evidence="1">
    <location>
        <begin position="138"/>
        <end position="149"/>
    </location>
</feature>
<reference evidence="3 4" key="1">
    <citation type="submission" date="2019-03" db="EMBL/GenBank/DDBJ databases">
        <title>Genomic Encyclopedia of Type Strains, Phase IV (KMG-IV): sequencing the most valuable type-strain genomes for metagenomic binning, comparative biology and taxonomic classification.</title>
        <authorList>
            <person name="Goeker M."/>
        </authorList>
    </citation>
    <scope>NUCLEOTIDE SEQUENCE [LARGE SCALE GENOMIC DNA]</scope>
    <source>
        <strain evidence="3 4">DSM 3764</strain>
    </source>
</reference>
<accession>A0ABY2C621</accession>
<evidence type="ECO:0000313" key="3">
    <source>
        <dbReference type="EMBL" id="TCU81192.1"/>
    </source>
</evidence>
<feature type="compositionally biased region" description="Polar residues" evidence="1">
    <location>
        <begin position="126"/>
        <end position="135"/>
    </location>
</feature>
<evidence type="ECO:0000259" key="2">
    <source>
        <dbReference type="Pfam" id="PF15645"/>
    </source>
</evidence>
<name>A0ABY2C621_9NEIS</name>
<feature type="domain" description="Tox-PLDMTX" evidence="2">
    <location>
        <begin position="1282"/>
        <end position="1406"/>
    </location>
</feature>
<keyword evidence="4" id="KW-1185">Reference proteome</keyword>
<evidence type="ECO:0000313" key="4">
    <source>
        <dbReference type="Proteomes" id="UP000295794"/>
    </source>
</evidence>
<dbReference type="Proteomes" id="UP000295794">
    <property type="component" value="Unassembled WGS sequence"/>
</dbReference>
<protein>
    <submittedName>
        <fullName evidence="3">Papain fold dermonecrotoxin of polymorphic toxin system</fullName>
    </submittedName>
</protein>
<gene>
    <name evidence="3" type="ORF">EV682_12623</name>
</gene>
<evidence type="ECO:0000256" key="1">
    <source>
        <dbReference type="SAM" id="MobiDB-lite"/>
    </source>
</evidence>
<proteinExistence type="predicted"/>
<dbReference type="Pfam" id="PF15645">
    <property type="entry name" value="Tox-PLDMTX"/>
    <property type="match status" value="1"/>
</dbReference>
<dbReference type="EMBL" id="SMBT01000026">
    <property type="protein sequence ID" value="TCU81192.1"/>
    <property type="molecule type" value="Genomic_DNA"/>
</dbReference>
<comment type="caution">
    <text evidence="3">The sequence shown here is derived from an EMBL/GenBank/DDBJ whole genome shotgun (WGS) entry which is preliminary data.</text>
</comment>
<dbReference type="InterPro" id="IPR028907">
    <property type="entry name" value="Tox-PLDMTX_dom"/>
</dbReference>
<feature type="region of interest" description="Disordered" evidence="1">
    <location>
        <begin position="123"/>
        <end position="152"/>
    </location>
</feature>
<sequence length="2018" mass="226646">MVFMTKIRALNTDLSPYQLGKTDVKIHLNHAGVDTVRFTTMSNLTSVQNVVGGVSPSWSGHTWSDALRGVAAEFRFANYSSLLTFPANVFGRLFWMLKNGGPPDDFSVLKNENKQLCAADAHDCNPPSTLTSLPEQLSDYESDNEEEDDNRWAKHNKECKEDREKSVRKITEWQPMPTRAWLEPLVKLIDSGMPFVHRYVQGVPVLGSPPEVKKTVLPLEPMDDFRYAYNFINKAINRERLINDLNSALDHLELSLEKTPEAYHGVLNKGRELSAKLTDTFFNSLNIELAFEVLVYLHSDKTIEAFSGRNADCGNGYAVYKSSPSQADEFSSRQYQATQIFAANSSPIAPLVETNNAVQAASYWGWGYNWLEEHLSKPVKHMDHMLSRLMGVFPIADGYLLPPKSTDITYITDALPLQAYSTQSQALSLISTLTERVTTNNTAIRAENITGSTENEIAVSKTEETMRNTESKVVDTSSSVFSLDLSRDMLYELIRIKCYRFMADTNQDQKRRDAVSKYYYENKGGVTIWRGNALMVDLFAIEYQGGLVVFSVSQDWHTFIPKTQHTYSTRTYGYSVNMHRYVRVKHHTQDIFDYSKNEEFKSKARAGCPRYESELGDWIFAGPQKGKPYTPMLTLSGEKPIVDTIWEYINPAKINVSFGMYVPFFYKFQNNLQLYKSEEVLLLQQLIDDVSNGVKLSRDDYVLETIAPVYLKKQLALAHSPFFEPVTYIKDVINNELGKLERNKVVKTGLTADSLLTIKTAHANLSDFVEGEHTVSVFQLLTGAFARETYFQLLSVSNDNHAEVITKLSTKIRNLQYDFINEINNYKNNFDRMLALRLVLKSLIFDKCLSFIGDSSVNDKEKKLITKLLKGEVKPMEVSVDNTVLNNVFFIPSGSIDFKHEKMKDGVYFYDYFSEGILISLKFNKIILIKDIHSLEATLSGKEFKEWVSESLPVSMYTKYSSGFSLKEVFPNKSDLQKDLHYKMTDMGGFNLLTPRKHVSSPVRFKEVTDINALAEMFSSTLIEYTKLNVDTLFYTSNEEFHYRGVVIGKVILGGLAIPVSAVACLPLGLVGVMGVAAISGGITAGHIGFAVDDYINANGDEATSNLIGSVALAPLCLIPGIRVVNTLTNPARMMRGFLTIKSTAMLMKKTIQRGFLWQTSTLHEKYTKLNTNTFAVTSFSRILGKDRTLRLLNDQLHSPLSLGYISSERSVVNQSNRLMTEYKRTYPLFSNRPSQVANVVLHEPIRELVSVGSSSVLPVPLINSLEALRKNPVISAMMASPKENCFAILRPTADFMLSKGMTSIQYRGLYMWVNGSDEMPMNHFVVIGRLNGADYVFDLTAGQFPGIDGPQILSLGKWEALYQTTWTRKLIKYGDFNTINEASNRFPASLPGQSSLFEVMGGTQILVAPSWYRARYVGAPVAPLKMPVAFGRRSPLEQAVRSSILSRQQTKSYEYATEMLQKAKILNVPQTSSLNQEFKRMLPEVVSDVNKIFTKSRLITSLDAALRIPSGELVVFMQDGKLLHVMVSLGNGRLVGANNNILSPFLDSTRQVVLPEQLGTFSETGLERWDDSRALKKAINTSKLQVYAGAPNGATPSTTSILAIAQTEMALSPRQDGLRKLISVMEGAGELSSEQAAAFQLRIKSVLMSGHFESEEAWKTLIHKPQNIQKAGLANLPQGTIVLVKETSSRSILVTLGGDKFLSFKMNMGVPETKIISSSNIALESEFLFGKANVHNELRVASLLGRDASFNFNEHTLTITAHGAPGITNYMDAKELANIIKGLMISKESRLDQVRHIELNSCFGAFGRYSTGQILANEFDISVTAYRWRYSAATADDFLNKVKFKPVPTSTNNHQEILESMGREHVRKHEFWNYLLMFYKMHLSRSRRSADGVDEDYPDFKDVMLFALKKLSVNDFLERNQWFYGVQDPNLSDAQVEAFKLRMKMALNEIVSEASATTSNISEASVTTSNVSEAFTITNSLLMPEDSNLEALFMERCAKIFTLNQYAYRRVDRFISG</sequence>